<dbReference type="GO" id="GO:0047714">
    <property type="term" value="F:galactolipase activity"/>
    <property type="evidence" value="ECO:0007669"/>
    <property type="project" value="UniProtKB-ARBA"/>
</dbReference>
<evidence type="ECO:0000313" key="11">
    <source>
        <dbReference type="Proteomes" id="UP000467840"/>
    </source>
</evidence>
<dbReference type="GO" id="GO:0009507">
    <property type="term" value="C:chloroplast"/>
    <property type="evidence" value="ECO:0007669"/>
    <property type="project" value="UniProtKB-SubCell"/>
</dbReference>
<dbReference type="GO" id="GO:0009695">
    <property type="term" value="P:jasmonic acid biosynthetic process"/>
    <property type="evidence" value="ECO:0007669"/>
    <property type="project" value="TreeGrafter"/>
</dbReference>
<accession>A0A6A6NBJ5</accession>
<comment type="similarity">
    <text evidence="2">Belongs to the AB hydrolase superfamily. Lipase family.</text>
</comment>
<dbReference type="PANTHER" id="PTHR31403">
    <property type="entry name" value="PHOSPHOLIPASE A1-IBETA2, CHLOROPLASTIC"/>
    <property type="match status" value="1"/>
</dbReference>
<evidence type="ECO:0000256" key="1">
    <source>
        <dbReference type="ARBA" id="ARBA00004229"/>
    </source>
</evidence>
<proteinExistence type="inferred from homology"/>
<keyword evidence="4" id="KW-0934">Plastid</keyword>
<comment type="subcellular location">
    <subcellularLocation>
        <location evidence="1">Plastid</location>
        <location evidence="1">Chloroplast</location>
    </subcellularLocation>
</comment>
<keyword evidence="7" id="KW-0442">Lipid degradation</keyword>
<dbReference type="Pfam" id="PF01764">
    <property type="entry name" value="Lipase_3"/>
    <property type="match status" value="1"/>
</dbReference>
<keyword evidence="8" id="KW-0443">Lipid metabolism</keyword>
<dbReference type="Gene3D" id="3.40.50.1820">
    <property type="entry name" value="alpha/beta hydrolase"/>
    <property type="match status" value="2"/>
</dbReference>
<keyword evidence="3" id="KW-0150">Chloroplast</keyword>
<dbReference type="CDD" id="cd00519">
    <property type="entry name" value="Lipase_3"/>
    <property type="match status" value="1"/>
</dbReference>
<evidence type="ECO:0000256" key="8">
    <source>
        <dbReference type="ARBA" id="ARBA00023098"/>
    </source>
</evidence>
<name>A0A6A6NBJ5_HEVBR</name>
<organism evidence="10 11">
    <name type="scientific">Hevea brasiliensis</name>
    <name type="common">Para rubber tree</name>
    <name type="synonym">Siphonia brasiliensis</name>
    <dbReference type="NCBI Taxonomy" id="3981"/>
    <lineage>
        <taxon>Eukaryota</taxon>
        <taxon>Viridiplantae</taxon>
        <taxon>Streptophyta</taxon>
        <taxon>Embryophyta</taxon>
        <taxon>Tracheophyta</taxon>
        <taxon>Spermatophyta</taxon>
        <taxon>Magnoliopsida</taxon>
        <taxon>eudicotyledons</taxon>
        <taxon>Gunneridae</taxon>
        <taxon>Pentapetalae</taxon>
        <taxon>rosids</taxon>
        <taxon>fabids</taxon>
        <taxon>Malpighiales</taxon>
        <taxon>Euphorbiaceae</taxon>
        <taxon>Crotonoideae</taxon>
        <taxon>Micrandreae</taxon>
        <taxon>Hevea</taxon>
    </lineage>
</organism>
<evidence type="ECO:0000313" key="10">
    <source>
        <dbReference type="EMBL" id="KAF2322245.1"/>
    </source>
</evidence>
<evidence type="ECO:0000259" key="9">
    <source>
        <dbReference type="Pfam" id="PF01764"/>
    </source>
</evidence>
<dbReference type="AlphaFoldDB" id="A0A6A6NBJ5"/>
<keyword evidence="5" id="KW-0378">Hydrolase</keyword>
<dbReference type="EMBL" id="JAAGAX010000002">
    <property type="protein sequence ID" value="KAF2322245.1"/>
    <property type="molecule type" value="Genomic_DNA"/>
</dbReference>
<evidence type="ECO:0000256" key="5">
    <source>
        <dbReference type="ARBA" id="ARBA00022801"/>
    </source>
</evidence>
<dbReference type="GO" id="GO:0016042">
    <property type="term" value="P:lipid catabolic process"/>
    <property type="evidence" value="ECO:0007669"/>
    <property type="project" value="UniProtKB-KW"/>
</dbReference>
<keyword evidence="6" id="KW-0809">Transit peptide</keyword>
<evidence type="ECO:0000256" key="7">
    <source>
        <dbReference type="ARBA" id="ARBA00022963"/>
    </source>
</evidence>
<keyword evidence="11" id="KW-1185">Reference proteome</keyword>
<gene>
    <name evidence="10" type="ORF">GH714_009260</name>
</gene>
<protein>
    <recommendedName>
        <fullName evidence="9">Fungal lipase-type domain-containing protein</fullName>
    </recommendedName>
</protein>
<evidence type="ECO:0000256" key="4">
    <source>
        <dbReference type="ARBA" id="ARBA00022640"/>
    </source>
</evidence>
<reference evidence="10 11" key="1">
    <citation type="journal article" date="2020" name="Mol. Plant">
        <title>The Chromosome-Based Rubber Tree Genome Provides New Insights into Spurge Genome Evolution and Rubber Biosynthesis.</title>
        <authorList>
            <person name="Liu J."/>
            <person name="Shi C."/>
            <person name="Shi C.C."/>
            <person name="Li W."/>
            <person name="Zhang Q.J."/>
            <person name="Zhang Y."/>
            <person name="Li K."/>
            <person name="Lu H.F."/>
            <person name="Shi C."/>
            <person name="Zhu S.T."/>
            <person name="Xiao Z.Y."/>
            <person name="Nan H."/>
            <person name="Yue Y."/>
            <person name="Zhu X.G."/>
            <person name="Wu Y."/>
            <person name="Hong X.N."/>
            <person name="Fan G.Y."/>
            <person name="Tong Y."/>
            <person name="Zhang D."/>
            <person name="Mao C.L."/>
            <person name="Liu Y.L."/>
            <person name="Hao S.J."/>
            <person name="Liu W.Q."/>
            <person name="Lv M.Q."/>
            <person name="Zhang H.B."/>
            <person name="Liu Y."/>
            <person name="Hu-Tang G.R."/>
            <person name="Wang J.P."/>
            <person name="Wang J.H."/>
            <person name="Sun Y.H."/>
            <person name="Ni S.B."/>
            <person name="Chen W.B."/>
            <person name="Zhang X.C."/>
            <person name="Jiao Y.N."/>
            <person name="Eichler E.E."/>
            <person name="Li G.H."/>
            <person name="Liu X."/>
            <person name="Gao L.Z."/>
        </authorList>
    </citation>
    <scope>NUCLEOTIDE SEQUENCE [LARGE SCALE GENOMIC DNA]</scope>
    <source>
        <strain evidence="11">cv. GT1</strain>
        <tissue evidence="10">Leaf</tissue>
    </source>
</reference>
<evidence type="ECO:0000256" key="2">
    <source>
        <dbReference type="ARBA" id="ARBA00010701"/>
    </source>
</evidence>
<dbReference type="InterPro" id="IPR002921">
    <property type="entry name" value="Fungal_lipase-type"/>
</dbReference>
<evidence type="ECO:0000256" key="3">
    <source>
        <dbReference type="ARBA" id="ARBA00022528"/>
    </source>
</evidence>
<feature type="domain" description="Fungal lipase-type" evidence="9">
    <location>
        <begin position="60"/>
        <end position="110"/>
    </location>
</feature>
<dbReference type="SUPFAM" id="SSF53474">
    <property type="entry name" value="alpha/beta-Hydrolases"/>
    <property type="match status" value="1"/>
</dbReference>
<dbReference type="Proteomes" id="UP000467840">
    <property type="component" value="Chromosome 11"/>
</dbReference>
<dbReference type="PANTHER" id="PTHR31403:SF4">
    <property type="entry name" value="PHOSPHOLIPASE A1-IALPHA2, CHLOROPLASTIC"/>
    <property type="match status" value="1"/>
</dbReference>
<dbReference type="GO" id="GO:0008970">
    <property type="term" value="F:phospholipase A1 activity"/>
    <property type="evidence" value="ECO:0007669"/>
    <property type="project" value="TreeGrafter"/>
</dbReference>
<evidence type="ECO:0000256" key="6">
    <source>
        <dbReference type="ARBA" id="ARBA00022946"/>
    </source>
</evidence>
<comment type="caution">
    <text evidence="10">The sequence shown here is derived from an EMBL/GenBank/DDBJ whole genome shotgun (WGS) entry which is preliminary data.</text>
</comment>
<sequence length="263" mass="29570">MSSLTPARLDPHNPRPNVKVESGFLSLYTSDEISDNKFGLESCREQLLSEVSRLLNKRSNNPSMAIPVTVFSFGGPRVGNAGFKERCDELGVKVLRIVNVNDPITKLPGVFLNENFRVLGGRYEFPWSCSFYAHVGVELALDFFNMQNPSCVHDLEAYISSLLAKCPKRSSSEEDDDHHHEVYFLNKAMDLLLSAENFNLLPLKIAVSNIMNSVQSQSTEFLINEHILGWMNTLALLISFLSTCIYGRRLLELLYISGDFVSL</sequence>
<dbReference type="InterPro" id="IPR029058">
    <property type="entry name" value="AB_hydrolase_fold"/>
</dbReference>